<proteinExistence type="predicted"/>
<dbReference type="AlphaFoldDB" id="A0A6A5PN49"/>
<feature type="region of interest" description="Disordered" evidence="1">
    <location>
        <begin position="1"/>
        <end position="24"/>
    </location>
</feature>
<organism evidence="2 3">
    <name type="scientific">Lupinus albus</name>
    <name type="common">White lupine</name>
    <name type="synonym">Lupinus termis</name>
    <dbReference type="NCBI Taxonomy" id="3870"/>
    <lineage>
        <taxon>Eukaryota</taxon>
        <taxon>Viridiplantae</taxon>
        <taxon>Streptophyta</taxon>
        <taxon>Embryophyta</taxon>
        <taxon>Tracheophyta</taxon>
        <taxon>Spermatophyta</taxon>
        <taxon>Magnoliopsida</taxon>
        <taxon>eudicotyledons</taxon>
        <taxon>Gunneridae</taxon>
        <taxon>Pentapetalae</taxon>
        <taxon>rosids</taxon>
        <taxon>fabids</taxon>
        <taxon>Fabales</taxon>
        <taxon>Fabaceae</taxon>
        <taxon>Papilionoideae</taxon>
        <taxon>50 kb inversion clade</taxon>
        <taxon>genistoids sensu lato</taxon>
        <taxon>core genistoids</taxon>
        <taxon>Genisteae</taxon>
        <taxon>Lupinus</taxon>
    </lineage>
</organism>
<dbReference type="GO" id="GO:0003676">
    <property type="term" value="F:nucleic acid binding"/>
    <property type="evidence" value="ECO:0007669"/>
    <property type="project" value="InterPro"/>
</dbReference>
<evidence type="ECO:0000256" key="1">
    <source>
        <dbReference type="SAM" id="MobiDB-lite"/>
    </source>
</evidence>
<feature type="compositionally biased region" description="Basic residues" evidence="1">
    <location>
        <begin position="124"/>
        <end position="152"/>
    </location>
</feature>
<dbReference type="GO" id="GO:0008270">
    <property type="term" value="F:zinc ion binding"/>
    <property type="evidence" value="ECO:0007669"/>
    <property type="project" value="InterPro"/>
</dbReference>
<dbReference type="InterPro" id="IPR036236">
    <property type="entry name" value="Znf_C2H2_sf"/>
</dbReference>
<keyword evidence="3" id="KW-1185">Reference proteome</keyword>
<feature type="compositionally biased region" description="Basic residues" evidence="1">
    <location>
        <begin position="313"/>
        <end position="323"/>
    </location>
</feature>
<sequence length="517" mass="56252">MDSSNSQQQQQQHEYDPSQMQAYDQSSQQYYYYHDNTNQQQNQYYQDQILVHPPGVTIAPEPDQSAGFSQTQQVNSVQGASDAGLLNPGGVVMRNLTQVSHYAGNVDGVLPVMYEQIGPSQYRGRGHRGGRRGGRGHFNHRGRAPYRGRGRGRVGDGRHFPSNEAEAPAAEGTSVVQPESFASGQVSLPDPTQAPAAKLQPPLAKLWCEICKAECNSPEMLQQHINGKRHKKNLLVHEELQRRKAVNGQLGGQISTSETNLTIQPENVQESKTDNPNDETELPNIVGGTSEVLAEAPMGEPDNNSAGQGRGGFKNKRRGRGSKYMRSNDGSRIPVEPKQAISFICELCNVKCESQVVYNSHMIGKKHMSNFKRVHGHQGFNAEAATQHHPPDANDLSNSNNSLVQQGVSDPQLLLAQLLMTVQSVLSQVQVPAMALPSGPVAAQIQAVAGSSQHLQNLSQTQVSGSTTTHVESENPNDVGVTKIQPLFAPPELNTSTGLSNDTQTTDGRSETEKRVL</sequence>
<dbReference type="OrthoDB" id="434647at2759"/>
<feature type="compositionally biased region" description="Low complexity" evidence="1">
    <location>
        <begin position="7"/>
        <end position="24"/>
    </location>
</feature>
<dbReference type="PANTHER" id="PTHR47487:SF3">
    <property type="entry name" value="GLUTENIN, HIGH MOLECULAR WEIGHT SUBUNIT 12-LIKE"/>
    <property type="match status" value="1"/>
</dbReference>
<reference evidence="3" key="1">
    <citation type="journal article" date="2020" name="Nat. Commun.">
        <title>Genome sequence of the cluster root forming white lupin.</title>
        <authorList>
            <person name="Hufnagel B."/>
            <person name="Marques A."/>
            <person name="Soriano A."/>
            <person name="Marques L."/>
            <person name="Divol F."/>
            <person name="Doumas P."/>
            <person name="Sallet E."/>
            <person name="Mancinotti D."/>
            <person name="Carrere S."/>
            <person name="Marande W."/>
            <person name="Arribat S."/>
            <person name="Keller J."/>
            <person name="Huneau C."/>
            <person name="Blein T."/>
            <person name="Aime D."/>
            <person name="Laguerre M."/>
            <person name="Taylor J."/>
            <person name="Schubert V."/>
            <person name="Nelson M."/>
            <person name="Geu-Flores F."/>
            <person name="Crespi M."/>
            <person name="Gallardo-Guerrero K."/>
            <person name="Delaux P.-M."/>
            <person name="Salse J."/>
            <person name="Berges H."/>
            <person name="Guyot R."/>
            <person name="Gouzy J."/>
            <person name="Peret B."/>
        </authorList>
    </citation>
    <scope>NUCLEOTIDE SEQUENCE [LARGE SCALE GENOMIC DNA]</scope>
    <source>
        <strain evidence="3">cv. Amiga</strain>
    </source>
</reference>
<gene>
    <name evidence="2" type="ORF">Lalb_Chr01g0021361</name>
</gene>
<feature type="region of interest" description="Disordered" evidence="1">
    <location>
        <begin position="296"/>
        <end position="333"/>
    </location>
</feature>
<name>A0A6A5PN49_LUPAL</name>
<feature type="compositionally biased region" description="Polar residues" evidence="1">
    <location>
        <begin position="460"/>
        <end position="476"/>
    </location>
</feature>
<dbReference type="EMBL" id="WOCE01000001">
    <property type="protein sequence ID" value="KAE9622064.1"/>
    <property type="molecule type" value="Genomic_DNA"/>
</dbReference>
<dbReference type="SUPFAM" id="SSF57667">
    <property type="entry name" value="beta-beta-alpha zinc fingers"/>
    <property type="match status" value="2"/>
</dbReference>
<evidence type="ECO:0000313" key="2">
    <source>
        <dbReference type="EMBL" id="KAE9622064.1"/>
    </source>
</evidence>
<comment type="caution">
    <text evidence="2">The sequence shown here is derived from an EMBL/GenBank/DDBJ whole genome shotgun (WGS) entry which is preliminary data.</text>
</comment>
<feature type="region of interest" description="Disordered" evidence="1">
    <location>
        <begin position="384"/>
        <end position="404"/>
    </location>
</feature>
<accession>A0A6A5PN49</accession>
<feature type="region of interest" description="Disordered" evidence="1">
    <location>
        <begin position="120"/>
        <end position="178"/>
    </location>
</feature>
<feature type="compositionally biased region" description="Basic and acidic residues" evidence="1">
    <location>
        <begin position="508"/>
        <end position="517"/>
    </location>
</feature>
<feature type="compositionally biased region" description="Polar residues" evidence="1">
    <location>
        <begin position="493"/>
        <end position="507"/>
    </location>
</feature>
<dbReference type="InterPro" id="IPR013087">
    <property type="entry name" value="Znf_C2H2_type"/>
</dbReference>
<dbReference type="SMART" id="SM00451">
    <property type="entry name" value="ZnF_U1"/>
    <property type="match status" value="2"/>
</dbReference>
<dbReference type="Proteomes" id="UP000447434">
    <property type="component" value="Chromosome 1"/>
</dbReference>
<feature type="region of interest" description="Disordered" evidence="1">
    <location>
        <begin position="264"/>
        <end position="283"/>
    </location>
</feature>
<dbReference type="Gene3D" id="3.30.160.60">
    <property type="entry name" value="Classic Zinc Finger"/>
    <property type="match status" value="2"/>
</dbReference>
<dbReference type="InterPro" id="IPR003604">
    <property type="entry name" value="Matrin/U1-like-C_Znf_C2H2"/>
</dbReference>
<dbReference type="SMART" id="SM00355">
    <property type="entry name" value="ZnF_C2H2"/>
    <property type="match status" value="2"/>
</dbReference>
<protein>
    <submittedName>
        <fullName evidence="2">Putative transcription factor C2H2 family</fullName>
    </submittedName>
</protein>
<feature type="region of interest" description="Disordered" evidence="1">
    <location>
        <begin position="460"/>
        <end position="517"/>
    </location>
</feature>
<evidence type="ECO:0000313" key="3">
    <source>
        <dbReference type="Proteomes" id="UP000447434"/>
    </source>
</evidence>
<dbReference type="Pfam" id="PF12874">
    <property type="entry name" value="zf-met"/>
    <property type="match status" value="2"/>
</dbReference>
<dbReference type="PANTHER" id="PTHR47487">
    <property type="entry name" value="OS06G0651300 PROTEIN-RELATED"/>
    <property type="match status" value="1"/>
</dbReference>